<comment type="caution">
    <text evidence="1">The sequence shown here is derived from an EMBL/GenBank/DDBJ whole genome shotgun (WGS) entry which is preliminary data.</text>
</comment>
<protein>
    <submittedName>
        <fullName evidence="1">Uncharacterized protein</fullName>
    </submittedName>
</protein>
<reference evidence="1" key="1">
    <citation type="submission" date="2023-05" db="EMBL/GenBank/DDBJ databases">
        <title>Genome and transcriptome analyses reveal genes involved in the formation of fine ridges on petal epidermal cells in Hibiscus trionum.</title>
        <authorList>
            <person name="Koshimizu S."/>
            <person name="Masuda S."/>
            <person name="Ishii T."/>
            <person name="Shirasu K."/>
            <person name="Hoshino A."/>
            <person name="Arita M."/>
        </authorList>
    </citation>
    <scope>NUCLEOTIDE SEQUENCE</scope>
    <source>
        <strain evidence="1">Hamamatsu line</strain>
    </source>
</reference>
<name>A0A9W7ITC0_HIBTR</name>
<sequence length="71" mass="7779">MKSSKPRGILFSRVPRPVIGSLLVFRFFVGSFPAVCEVGNSLLATQSALSLTASPLQLNSCCQDPREHMRE</sequence>
<organism evidence="1 2">
    <name type="scientific">Hibiscus trionum</name>
    <name type="common">Flower of an hour</name>
    <dbReference type="NCBI Taxonomy" id="183268"/>
    <lineage>
        <taxon>Eukaryota</taxon>
        <taxon>Viridiplantae</taxon>
        <taxon>Streptophyta</taxon>
        <taxon>Embryophyta</taxon>
        <taxon>Tracheophyta</taxon>
        <taxon>Spermatophyta</taxon>
        <taxon>Magnoliopsida</taxon>
        <taxon>eudicotyledons</taxon>
        <taxon>Gunneridae</taxon>
        <taxon>Pentapetalae</taxon>
        <taxon>rosids</taxon>
        <taxon>malvids</taxon>
        <taxon>Malvales</taxon>
        <taxon>Malvaceae</taxon>
        <taxon>Malvoideae</taxon>
        <taxon>Hibiscus</taxon>
    </lineage>
</organism>
<dbReference type="AlphaFoldDB" id="A0A9W7ITC0"/>
<dbReference type="Proteomes" id="UP001165190">
    <property type="component" value="Unassembled WGS sequence"/>
</dbReference>
<proteinExistence type="predicted"/>
<keyword evidence="2" id="KW-1185">Reference proteome</keyword>
<dbReference type="EMBL" id="BSYR01000035">
    <property type="protein sequence ID" value="GMJ02253.1"/>
    <property type="molecule type" value="Genomic_DNA"/>
</dbReference>
<evidence type="ECO:0000313" key="1">
    <source>
        <dbReference type="EMBL" id="GMJ02253.1"/>
    </source>
</evidence>
<accession>A0A9W7ITC0</accession>
<evidence type="ECO:0000313" key="2">
    <source>
        <dbReference type="Proteomes" id="UP001165190"/>
    </source>
</evidence>
<gene>
    <name evidence="1" type="ORF">HRI_003894500</name>
</gene>